<name>A0A0C3JU71_PISTI</name>
<evidence type="ECO:0000259" key="1">
    <source>
        <dbReference type="Pfam" id="PF06985"/>
    </source>
</evidence>
<dbReference type="InterPro" id="IPR010730">
    <property type="entry name" value="HET"/>
</dbReference>
<proteinExistence type="predicted"/>
<dbReference type="HOGENOM" id="CLU_000288_138_6_1"/>
<keyword evidence="3" id="KW-1185">Reference proteome</keyword>
<reference evidence="3" key="2">
    <citation type="submission" date="2015-01" db="EMBL/GenBank/DDBJ databases">
        <title>Evolutionary Origins and Diversification of the Mycorrhizal Mutualists.</title>
        <authorList>
            <consortium name="DOE Joint Genome Institute"/>
            <consortium name="Mycorrhizal Genomics Consortium"/>
            <person name="Kohler A."/>
            <person name="Kuo A."/>
            <person name="Nagy L.G."/>
            <person name="Floudas D."/>
            <person name="Copeland A."/>
            <person name="Barry K.W."/>
            <person name="Cichocki N."/>
            <person name="Veneault-Fourrey C."/>
            <person name="LaButti K."/>
            <person name="Lindquist E.A."/>
            <person name="Lipzen A."/>
            <person name="Lundell T."/>
            <person name="Morin E."/>
            <person name="Murat C."/>
            <person name="Riley R."/>
            <person name="Ohm R."/>
            <person name="Sun H."/>
            <person name="Tunlid A."/>
            <person name="Henrissat B."/>
            <person name="Grigoriev I.V."/>
            <person name="Hibbett D.S."/>
            <person name="Martin F."/>
        </authorList>
    </citation>
    <scope>NUCLEOTIDE SEQUENCE [LARGE SCALE GENOMIC DNA]</scope>
    <source>
        <strain evidence="3">Marx 270</strain>
    </source>
</reference>
<reference evidence="2 3" key="1">
    <citation type="submission" date="2014-04" db="EMBL/GenBank/DDBJ databases">
        <authorList>
            <consortium name="DOE Joint Genome Institute"/>
            <person name="Kuo A."/>
            <person name="Kohler A."/>
            <person name="Costa M.D."/>
            <person name="Nagy L.G."/>
            <person name="Floudas D."/>
            <person name="Copeland A."/>
            <person name="Barry K.W."/>
            <person name="Cichocki N."/>
            <person name="Veneault-Fourrey C."/>
            <person name="LaButti K."/>
            <person name="Lindquist E.A."/>
            <person name="Lipzen A."/>
            <person name="Lundell T."/>
            <person name="Morin E."/>
            <person name="Murat C."/>
            <person name="Sun H."/>
            <person name="Tunlid A."/>
            <person name="Henrissat B."/>
            <person name="Grigoriev I.V."/>
            <person name="Hibbett D.S."/>
            <person name="Martin F."/>
            <person name="Nordberg H.P."/>
            <person name="Cantor M.N."/>
            <person name="Hua S.X."/>
        </authorList>
    </citation>
    <scope>NUCLEOTIDE SEQUENCE [LARGE SCALE GENOMIC DNA]</scope>
    <source>
        <strain evidence="2 3">Marx 270</strain>
    </source>
</reference>
<dbReference type="AlphaFoldDB" id="A0A0C3JU71"/>
<sequence>MLHGMDQSHDLATIQLRKNYISPPDVIAAVDSSVGEICCPLVVVDVTTGCLCDETERMRIFKADPRFKGLVSSMTKKVDKTRIRPVVERFFGYVMFSHAWQGNEPSFQDVNVVNSVWDLPDMPLNNKLRVFCLETRRFGHNWAWSDTCCIDKSTSSVLNQSLTSMYKWYANSAATLVLLAGVAHPSKPGDLTLSLWMTRAWTSQELLSPNVIFFYVSEWKPYFGNTGVNSKQSPEVMQELADSIKISPGTIVTFSPDDLGVRENLRLASTRNAKFDEDVAYSLVEIFTSDIRPHYGKEPTLSDISWRRSWLAMERSPYLRGQGSRRHTTAVSRLRFSVYNYNPPSLEGAEMKSCIAKLRDKFPRQKVRIIYNKINHLFPARFTT</sequence>
<protein>
    <recommendedName>
        <fullName evidence="1">Heterokaryon incompatibility domain-containing protein</fullName>
    </recommendedName>
</protein>
<evidence type="ECO:0000313" key="3">
    <source>
        <dbReference type="Proteomes" id="UP000054217"/>
    </source>
</evidence>
<dbReference type="Proteomes" id="UP000054217">
    <property type="component" value="Unassembled WGS sequence"/>
</dbReference>
<evidence type="ECO:0000313" key="2">
    <source>
        <dbReference type="EMBL" id="KIO01002.1"/>
    </source>
</evidence>
<organism evidence="2 3">
    <name type="scientific">Pisolithus tinctorius Marx 270</name>
    <dbReference type="NCBI Taxonomy" id="870435"/>
    <lineage>
        <taxon>Eukaryota</taxon>
        <taxon>Fungi</taxon>
        <taxon>Dikarya</taxon>
        <taxon>Basidiomycota</taxon>
        <taxon>Agaricomycotina</taxon>
        <taxon>Agaricomycetes</taxon>
        <taxon>Agaricomycetidae</taxon>
        <taxon>Boletales</taxon>
        <taxon>Sclerodermatineae</taxon>
        <taxon>Pisolithaceae</taxon>
        <taxon>Pisolithus</taxon>
    </lineage>
</organism>
<accession>A0A0C3JU71</accession>
<dbReference type="EMBL" id="KN831991">
    <property type="protein sequence ID" value="KIO01002.1"/>
    <property type="molecule type" value="Genomic_DNA"/>
</dbReference>
<dbReference type="InParanoid" id="A0A0C3JU71"/>
<dbReference type="PANTHER" id="PTHR10622:SF10">
    <property type="entry name" value="HET DOMAIN-CONTAINING PROTEIN"/>
    <property type="match status" value="1"/>
</dbReference>
<dbReference type="STRING" id="870435.A0A0C3JU71"/>
<feature type="domain" description="Heterokaryon incompatibility" evidence="1">
    <location>
        <begin position="93"/>
        <end position="183"/>
    </location>
</feature>
<gene>
    <name evidence="2" type="ORF">M404DRAFT_738779</name>
</gene>
<dbReference type="Pfam" id="PF06985">
    <property type="entry name" value="HET"/>
    <property type="match status" value="1"/>
</dbReference>
<dbReference type="PANTHER" id="PTHR10622">
    <property type="entry name" value="HET DOMAIN-CONTAINING PROTEIN"/>
    <property type="match status" value="1"/>
</dbReference>
<dbReference type="OrthoDB" id="10378399at2759"/>